<gene>
    <name evidence="4" type="ORF">MERR_LOCUS34641</name>
</gene>
<dbReference type="InterPro" id="IPR000010">
    <property type="entry name" value="Cystatin_dom"/>
</dbReference>
<dbReference type="EMBL" id="CACVBM020001373">
    <property type="protein sequence ID" value="CAA7047406.1"/>
    <property type="molecule type" value="Genomic_DNA"/>
</dbReference>
<keyword evidence="1" id="KW-0646">Protease inhibitor</keyword>
<protein>
    <recommendedName>
        <fullName evidence="3">Cystatin domain-containing protein</fullName>
    </recommendedName>
</protein>
<dbReference type="NCBIfam" id="TIGR01638">
    <property type="entry name" value="Atha_cystat_rel"/>
    <property type="match status" value="1"/>
</dbReference>
<evidence type="ECO:0000256" key="1">
    <source>
        <dbReference type="ARBA" id="ARBA00022690"/>
    </source>
</evidence>
<proteinExistence type="predicted"/>
<dbReference type="PANTHER" id="PTHR31228:SF36">
    <property type="entry name" value="CYSTATIN_MONELLIN SUPERFAMILY PROTEIN"/>
    <property type="match status" value="1"/>
</dbReference>
<evidence type="ECO:0000259" key="3">
    <source>
        <dbReference type="Pfam" id="PF00031"/>
    </source>
</evidence>
<feature type="domain" description="Cystatin" evidence="3">
    <location>
        <begin position="93"/>
        <end position="133"/>
    </location>
</feature>
<accession>A0A6D2JTM6</accession>
<reference evidence="4" key="1">
    <citation type="submission" date="2020-01" db="EMBL/GenBank/DDBJ databases">
        <authorList>
            <person name="Mishra B."/>
        </authorList>
    </citation>
    <scope>NUCLEOTIDE SEQUENCE [LARGE SCALE GENOMIC DNA]</scope>
</reference>
<evidence type="ECO:0000313" key="4">
    <source>
        <dbReference type="EMBL" id="CAA7047406.1"/>
    </source>
</evidence>
<name>A0A6D2JTM6_9BRAS</name>
<dbReference type="GO" id="GO:0004869">
    <property type="term" value="F:cysteine-type endopeptidase inhibitor activity"/>
    <property type="evidence" value="ECO:0007669"/>
    <property type="project" value="UniProtKB-KW"/>
</dbReference>
<dbReference type="PANTHER" id="PTHR31228">
    <property type="entry name" value="CYSTATIN/MONELLIN SUPERFAMILY PROTEIN"/>
    <property type="match status" value="1"/>
</dbReference>
<comment type="caution">
    <text evidence="4">The sequence shown here is derived from an EMBL/GenBank/DDBJ whole genome shotgun (WGS) entry which is preliminary data.</text>
</comment>
<dbReference type="Gene3D" id="3.10.450.10">
    <property type="match status" value="1"/>
</dbReference>
<keyword evidence="2" id="KW-0789">Thiol protease inhibitor</keyword>
<organism evidence="4 5">
    <name type="scientific">Microthlaspi erraticum</name>
    <dbReference type="NCBI Taxonomy" id="1685480"/>
    <lineage>
        <taxon>Eukaryota</taxon>
        <taxon>Viridiplantae</taxon>
        <taxon>Streptophyta</taxon>
        <taxon>Embryophyta</taxon>
        <taxon>Tracheophyta</taxon>
        <taxon>Spermatophyta</taxon>
        <taxon>Magnoliopsida</taxon>
        <taxon>eudicotyledons</taxon>
        <taxon>Gunneridae</taxon>
        <taxon>Pentapetalae</taxon>
        <taxon>rosids</taxon>
        <taxon>malvids</taxon>
        <taxon>Brassicales</taxon>
        <taxon>Brassicaceae</taxon>
        <taxon>Coluteocarpeae</taxon>
        <taxon>Microthlaspi</taxon>
    </lineage>
</organism>
<evidence type="ECO:0000313" key="5">
    <source>
        <dbReference type="Proteomes" id="UP000467841"/>
    </source>
</evidence>
<dbReference type="SUPFAM" id="SSF54403">
    <property type="entry name" value="Cystatin/monellin"/>
    <property type="match status" value="1"/>
</dbReference>
<evidence type="ECO:0000256" key="2">
    <source>
        <dbReference type="ARBA" id="ARBA00022704"/>
    </source>
</evidence>
<dbReference type="AlphaFoldDB" id="A0A6D2JTM6"/>
<dbReference type="InterPro" id="IPR046350">
    <property type="entry name" value="Cystatin_sf"/>
</dbReference>
<dbReference type="InterPro" id="IPR006525">
    <property type="entry name" value="Cystatin-related_pln"/>
</dbReference>
<dbReference type="Proteomes" id="UP000467841">
    <property type="component" value="Unassembled WGS sequence"/>
</dbReference>
<keyword evidence="5" id="KW-1185">Reference proteome</keyword>
<dbReference type="OrthoDB" id="1625419at2759"/>
<sequence>MFFICYSTYGSMSLFEELCPYLASAYYLGTPDDFERENYPYITRTEKDEPQYTIEQEISIQTNKSKKASPVDLNGHSFVKEPETSGDLLGRLSRKSLEGYNEEENTKYGFGKVVKANFHSVNGYMFFITFEVMDPYDNLPKLFQTRVHYSSHRPSTYYFCRPKPDLKVFVPLFLENMSHPGLNY</sequence>
<dbReference type="Pfam" id="PF00031">
    <property type="entry name" value="Cystatin"/>
    <property type="match status" value="1"/>
</dbReference>